<dbReference type="PANTHER" id="PTHR47974:SF9">
    <property type="entry name" value="RECEPTOR-LIKE SERINE_THREONINE-PROTEIN KINASE"/>
    <property type="match status" value="1"/>
</dbReference>
<organism evidence="9 10">
    <name type="scientific">Handroanthus impetiginosus</name>
    <dbReference type="NCBI Taxonomy" id="429701"/>
    <lineage>
        <taxon>Eukaryota</taxon>
        <taxon>Viridiplantae</taxon>
        <taxon>Streptophyta</taxon>
        <taxon>Embryophyta</taxon>
        <taxon>Tracheophyta</taxon>
        <taxon>Spermatophyta</taxon>
        <taxon>Magnoliopsida</taxon>
        <taxon>eudicotyledons</taxon>
        <taxon>Gunneridae</taxon>
        <taxon>Pentapetalae</taxon>
        <taxon>asterids</taxon>
        <taxon>lamiids</taxon>
        <taxon>Lamiales</taxon>
        <taxon>Bignoniaceae</taxon>
        <taxon>Crescentiina</taxon>
        <taxon>Tabebuia alliance</taxon>
        <taxon>Handroanthus</taxon>
    </lineage>
</organism>
<dbReference type="PROSITE" id="PS50927">
    <property type="entry name" value="BULB_LECTIN"/>
    <property type="match status" value="1"/>
</dbReference>
<dbReference type="InterPro" id="IPR036426">
    <property type="entry name" value="Bulb-type_lectin_dom_sf"/>
</dbReference>
<dbReference type="Gene3D" id="3.30.200.20">
    <property type="entry name" value="Phosphorylase Kinase, domain 1"/>
    <property type="match status" value="1"/>
</dbReference>
<evidence type="ECO:0000259" key="8">
    <source>
        <dbReference type="PROSITE" id="PS50927"/>
    </source>
</evidence>
<dbReference type="Pfam" id="PF00069">
    <property type="entry name" value="Pkinase"/>
    <property type="match status" value="1"/>
</dbReference>
<dbReference type="PROSITE" id="PS00108">
    <property type="entry name" value="PROTEIN_KINASE_ST"/>
    <property type="match status" value="1"/>
</dbReference>
<accession>A0A2G9HTJ9</accession>
<evidence type="ECO:0000256" key="2">
    <source>
        <dbReference type="ARBA" id="ARBA00022692"/>
    </source>
</evidence>
<dbReference type="InterPro" id="IPR011009">
    <property type="entry name" value="Kinase-like_dom_sf"/>
</dbReference>
<dbReference type="SUPFAM" id="SSF51110">
    <property type="entry name" value="alpha-D-mannose-specific plant lectins"/>
    <property type="match status" value="1"/>
</dbReference>
<dbReference type="SMART" id="SM00220">
    <property type="entry name" value="S_TKc"/>
    <property type="match status" value="1"/>
</dbReference>
<dbReference type="Pfam" id="PF01453">
    <property type="entry name" value="B_lectin"/>
    <property type="match status" value="1"/>
</dbReference>
<dbReference type="EC" id="2.7.11.1" evidence="9"/>
<dbReference type="GO" id="GO:0004674">
    <property type="term" value="F:protein serine/threonine kinase activity"/>
    <property type="evidence" value="ECO:0007669"/>
    <property type="project" value="UniProtKB-KW"/>
</dbReference>
<keyword evidence="4" id="KW-1133">Transmembrane helix</keyword>
<keyword evidence="10" id="KW-1185">Reference proteome</keyword>
<comment type="subcellular location">
    <subcellularLocation>
        <location evidence="1">Membrane</location>
        <topology evidence="1">Single-pass membrane protein</topology>
    </subcellularLocation>
</comment>
<dbReference type="EMBL" id="NKXS01001046">
    <property type="protein sequence ID" value="PIN20848.1"/>
    <property type="molecule type" value="Genomic_DNA"/>
</dbReference>
<dbReference type="Proteomes" id="UP000231279">
    <property type="component" value="Unassembled WGS sequence"/>
</dbReference>
<dbReference type="FunFam" id="1.10.510.10:FF:000384">
    <property type="entry name" value="G-type lectin S-receptor-like serine/threonine-protein kinase"/>
    <property type="match status" value="1"/>
</dbReference>
<evidence type="ECO:0000313" key="10">
    <source>
        <dbReference type="Proteomes" id="UP000231279"/>
    </source>
</evidence>
<dbReference type="Gene3D" id="2.90.10.10">
    <property type="entry name" value="Bulb-type lectin domain"/>
    <property type="match status" value="1"/>
</dbReference>
<feature type="domain" description="Bulb-type lectin" evidence="8">
    <location>
        <begin position="9"/>
        <end position="128"/>
    </location>
</feature>
<dbReference type="PANTHER" id="PTHR47974">
    <property type="entry name" value="OS07G0415500 PROTEIN"/>
    <property type="match status" value="1"/>
</dbReference>
<dbReference type="GO" id="GO:0016020">
    <property type="term" value="C:membrane"/>
    <property type="evidence" value="ECO:0007669"/>
    <property type="project" value="UniProtKB-SubCell"/>
</dbReference>
<dbReference type="Gene3D" id="1.10.510.10">
    <property type="entry name" value="Transferase(Phosphotransferase) domain 1"/>
    <property type="match status" value="1"/>
</dbReference>
<dbReference type="GO" id="GO:0005524">
    <property type="term" value="F:ATP binding"/>
    <property type="evidence" value="ECO:0007669"/>
    <property type="project" value="InterPro"/>
</dbReference>
<dbReference type="PROSITE" id="PS50011">
    <property type="entry name" value="PROTEIN_KINASE_DOM"/>
    <property type="match status" value="1"/>
</dbReference>
<evidence type="ECO:0000256" key="3">
    <source>
        <dbReference type="ARBA" id="ARBA00022729"/>
    </source>
</evidence>
<keyword evidence="3" id="KW-0732">Signal</keyword>
<protein>
    <submittedName>
        <fullName evidence="9">Serine/threonine protein kinase/TGF-beta stimulated factor</fullName>
        <ecNumber evidence="9">2.7.11.1</ecNumber>
    </submittedName>
</protein>
<reference evidence="10" key="1">
    <citation type="journal article" date="2018" name="Gigascience">
        <title>Genome assembly of the Pink Ipe (Handroanthus impetiginosus, Bignoniaceae), a highly valued, ecologically keystone Neotropical timber forest tree.</title>
        <authorList>
            <person name="Silva-Junior O.B."/>
            <person name="Grattapaglia D."/>
            <person name="Novaes E."/>
            <person name="Collevatti R.G."/>
        </authorList>
    </citation>
    <scope>NUCLEOTIDE SEQUENCE [LARGE SCALE GENOMIC DNA]</scope>
    <source>
        <strain evidence="10">cv. UFG-1</strain>
    </source>
</reference>
<evidence type="ECO:0000256" key="5">
    <source>
        <dbReference type="ARBA" id="ARBA00023136"/>
    </source>
</evidence>
<dbReference type="STRING" id="429701.A0A2G9HTJ9"/>
<proteinExistence type="predicted"/>
<keyword evidence="9" id="KW-0418">Kinase</keyword>
<dbReference type="SMART" id="SM00108">
    <property type="entry name" value="B_lectin"/>
    <property type="match status" value="1"/>
</dbReference>
<dbReference type="InterPro" id="IPR001480">
    <property type="entry name" value="Bulb-type_lectin_dom"/>
</dbReference>
<keyword evidence="2" id="KW-0812">Transmembrane</keyword>
<gene>
    <name evidence="9" type="ORF">CDL12_06453</name>
</gene>
<keyword evidence="6" id="KW-0325">Glycoprotein</keyword>
<keyword evidence="9" id="KW-0723">Serine/threonine-protein kinase</keyword>
<evidence type="ECO:0000259" key="7">
    <source>
        <dbReference type="PROSITE" id="PS50011"/>
    </source>
</evidence>
<evidence type="ECO:0000256" key="4">
    <source>
        <dbReference type="ARBA" id="ARBA00022989"/>
    </source>
</evidence>
<dbReference type="InterPro" id="IPR000719">
    <property type="entry name" value="Prot_kinase_dom"/>
</dbReference>
<dbReference type="OrthoDB" id="1918782at2759"/>
<evidence type="ECO:0000256" key="6">
    <source>
        <dbReference type="ARBA" id="ARBA00023180"/>
    </source>
</evidence>
<evidence type="ECO:0000313" key="9">
    <source>
        <dbReference type="EMBL" id="PIN20848.1"/>
    </source>
</evidence>
<evidence type="ECO:0000256" key="1">
    <source>
        <dbReference type="ARBA" id="ARBA00004167"/>
    </source>
</evidence>
<name>A0A2G9HTJ9_9LAMI</name>
<dbReference type="SUPFAM" id="SSF56112">
    <property type="entry name" value="Protein kinase-like (PK-like)"/>
    <property type="match status" value="1"/>
</dbReference>
<feature type="domain" description="Protein kinase" evidence="7">
    <location>
        <begin position="139"/>
        <end position="444"/>
    </location>
</feature>
<comment type="caution">
    <text evidence="9">The sequence shown here is derived from an EMBL/GenBank/DDBJ whole genome shotgun (WGS) entry which is preliminary data.</text>
</comment>
<dbReference type="AlphaFoldDB" id="A0A2G9HTJ9"/>
<keyword evidence="9" id="KW-0808">Transferase</keyword>
<keyword evidence="5" id="KW-0472">Membrane</keyword>
<dbReference type="InterPro" id="IPR008271">
    <property type="entry name" value="Ser/Thr_kinase_AS"/>
</dbReference>
<sequence length="484" mass="53821">MFLATAIVAYDISPGSSLFASEPGQSWNSPSNNFSLSFIQESQNTYFAAVMYNGIPIWKAGGAVNSSASLHFLSNGNLELIVGSRWSTGSILWQSNTAGLGITSASLEDSGNFILKNGGFPVWTTFDNPTDTILPGQNFTVDHVLRCGSYFFRLLRSGEISLRWNDSVVYYTSKGVNNTDNINFTSPSLGMQPVGILSVFDPLLSSPFRMEVATISSTHHLNLVKLIGFCSEGRHRLLVYEFLKNGSLDRFLFTSESEKKVLNWERRYNIALGVARGITYLHEECRDCILHCDIKPENILLDEDYNARISDFGLAKLLNMNDHRHRSMITVRGTRGYLAPEWAANLPITSKADVYSYGMVLLEIISGRRNFEVSSASNNKKFSLWAYEEFEKGNIEGVVDRRVMDDDVDMIQVERAVQVSFWCIQEQPSLRPMMGKVVQMLQGIGDIHKPPPPLAMVEGLVQSAIAISVVSSSERAVMSSLDLA</sequence>